<evidence type="ECO:0000256" key="10">
    <source>
        <dbReference type="PROSITE-ProRule" id="PRU01360"/>
    </source>
</evidence>
<evidence type="ECO:0000256" key="7">
    <source>
        <dbReference type="ARBA" id="ARBA00023136"/>
    </source>
</evidence>
<proteinExistence type="inferred from homology"/>
<keyword evidence="3 10" id="KW-0813">Transport</keyword>
<feature type="chain" id="PRO_5036861496" evidence="12">
    <location>
        <begin position="27"/>
        <end position="653"/>
    </location>
</feature>
<evidence type="ECO:0000256" key="9">
    <source>
        <dbReference type="ARBA" id="ARBA00023237"/>
    </source>
</evidence>
<feature type="signal peptide" evidence="12">
    <location>
        <begin position="1"/>
        <end position="26"/>
    </location>
</feature>
<evidence type="ECO:0000256" key="11">
    <source>
        <dbReference type="RuleBase" id="RU003357"/>
    </source>
</evidence>
<evidence type="ECO:0000256" key="2">
    <source>
        <dbReference type="ARBA" id="ARBA00009810"/>
    </source>
</evidence>
<keyword evidence="8 15" id="KW-0675">Receptor</keyword>
<dbReference type="InterPro" id="IPR000531">
    <property type="entry name" value="Beta-barrel_TonB"/>
</dbReference>
<evidence type="ECO:0000256" key="8">
    <source>
        <dbReference type="ARBA" id="ARBA00023170"/>
    </source>
</evidence>
<comment type="similarity">
    <text evidence="2 10 11">Belongs to the TonB-dependent receptor family.</text>
</comment>
<dbReference type="Pfam" id="PF07715">
    <property type="entry name" value="Plug"/>
    <property type="match status" value="1"/>
</dbReference>
<dbReference type="PANTHER" id="PTHR30069:SF41">
    <property type="entry name" value="HEME_HEMOPEXIN UTILIZATION PROTEIN C"/>
    <property type="match status" value="1"/>
</dbReference>
<organism evidence="15 16">
    <name type="scientific">Methylobrevis albus</name>
    <dbReference type="NCBI Taxonomy" id="2793297"/>
    <lineage>
        <taxon>Bacteria</taxon>
        <taxon>Pseudomonadati</taxon>
        <taxon>Pseudomonadota</taxon>
        <taxon>Alphaproteobacteria</taxon>
        <taxon>Hyphomicrobiales</taxon>
        <taxon>Pleomorphomonadaceae</taxon>
        <taxon>Methylobrevis</taxon>
    </lineage>
</organism>
<dbReference type="InterPro" id="IPR036942">
    <property type="entry name" value="Beta-barrel_TonB_sf"/>
</dbReference>
<dbReference type="GO" id="GO:0009279">
    <property type="term" value="C:cell outer membrane"/>
    <property type="evidence" value="ECO:0007669"/>
    <property type="project" value="UniProtKB-SubCell"/>
</dbReference>
<gene>
    <name evidence="15" type="ORF">I5731_01390</name>
</gene>
<dbReference type="PROSITE" id="PS52016">
    <property type="entry name" value="TONB_DEPENDENT_REC_3"/>
    <property type="match status" value="1"/>
</dbReference>
<keyword evidence="7 10" id="KW-0472">Membrane</keyword>
<evidence type="ECO:0000256" key="3">
    <source>
        <dbReference type="ARBA" id="ARBA00022448"/>
    </source>
</evidence>
<evidence type="ECO:0000256" key="1">
    <source>
        <dbReference type="ARBA" id="ARBA00004571"/>
    </source>
</evidence>
<keyword evidence="5 10" id="KW-0812">Transmembrane</keyword>
<dbReference type="InterPro" id="IPR012910">
    <property type="entry name" value="Plug_dom"/>
</dbReference>
<feature type="domain" description="TonB-dependent receptor-like beta-barrel" evidence="13">
    <location>
        <begin position="259"/>
        <end position="617"/>
    </location>
</feature>
<evidence type="ECO:0000313" key="15">
    <source>
        <dbReference type="EMBL" id="MBH0236463.1"/>
    </source>
</evidence>
<keyword evidence="4 10" id="KW-1134">Transmembrane beta strand</keyword>
<dbReference type="InterPro" id="IPR037066">
    <property type="entry name" value="Plug_dom_sf"/>
</dbReference>
<dbReference type="EMBL" id="JADZLT010000037">
    <property type="protein sequence ID" value="MBH0236463.1"/>
    <property type="molecule type" value="Genomic_DNA"/>
</dbReference>
<evidence type="ECO:0000313" key="16">
    <source>
        <dbReference type="Proteomes" id="UP000631694"/>
    </source>
</evidence>
<evidence type="ECO:0000256" key="12">
    <source>
        <dbReference type="SAM" id="SignalP"/>
    </source>
</evidence>
<keyword evidence="16" id="KW-1185">Reference proteome</keyword>
<evidence type="ECO:0000259" key="13">
    <source>
        <dbReference type="Pfam" id="PF00593"/>
    </source>
</evidence>
<name>A0A931HZD3_9HYPH</name>
<dbReference type="RefSeq" id="WP_197309567.1">
    <property type="nucleotide sequence ID" value="NZ_JADZLT010000037.1"/>
</dbReference>
<protein>
    <submittedName>
        <fullName evidence="15">TonB-dependent receptor</fullName>
    </submittedName>
</protein>
<dbReference type="PANTHER" id="PTHR30069">
    <property type="entry name" value="TONB-DEPENDENT OUTER MEMBRANE RECEPTOR"/>
    <property type="match status" value="1"/>
</dbReference>
<keyword evidence="6 11" id="KW-0798">TonB box</keyword>
<evidence type="ECO:0000256" key="4">
    <source>
        <dbReference type="ARBA" id="ARBA00022452"/>
    </source>
</evidence>
<dbReference type="Gene3D" id="2.170.130.10">
    <property type="entry name" value="TonB-dependent receptor, plug domain"/>
    <property type="match status" value="1"/>
</dbReference>
<accession>A0A931HZD3</accession>
<dbReference type="Gene3D" id="2.40.170.20">
    <property type="entry name" value="TonB-dependent receptor, beta-barrel domain"/>
    <property type="match status" value="1"/>
</dbReference>
<evidence type="ECO:0000256" key="5">
    <source>
        <dbReference type="ARBA" id="ARBA00022692"/>
    </source>
</evidence>
<feature type="domain" description="TonB-dependent receptor plug" evidence="14">
    <location>
        <begin position="60"/>
        <end position="155"/>
    </location>
</feature>
<evidence type="ECO:0000259" key="14">
    <source>
        <dbReference type="Pfam" id="PF07715"/>
    </source>
</evidence>
<keyword evidence="9 10" id="KW-0998">Cell outer membrane</keyword>
<comment type="caution">
    <text evidence="15">The sequence shown here is derived from an EMBL/GenBank/DDBJ whole genome shotgun (WGS) entry which is preliminary data.</text>
</comment>
<keyword evidence="12" id="KW-0732">Signal</keyword>
<evidence type="ECO:0000256" key="6">
    <source>
        <dbReference type="ARBA" id="ARBA00023077"/>
    </source>
</evidence>
<reference evidence="15" key="1">
    <citation type="submission" date="2020-12" db="EMBL/GenBank/DDBJ databases">
        <title>Methylobrevis albus sp. nov., isolated from fresh water lack sediment.</title>
        <authorList>
            <person name="Zou Q."/>
        </authorList>
    </citation>
    <scope>NUCLEOTIDE SEQUENCE</scope>
    <source>
        <strain evidence="15">L22</strain>
    </source>
</reference>
<comment type="subcellular location">
    <subcellularLocation>
        <location evidence="1 10">Cell outer membrane</location>
        <topology evidence="1 10">Multi-pass membrane protein</topology>
    </subcellularLocation>
</comment>
<dbReference type="AlphaFoldDB" id="A0A931HZD3"/>
<dbReference type="GO" id="GO:0044718">
    <property type="term" value="P:siderophore transmembrane transport"/>
    <property type="evidence" value="ECO:0007669"/>
    <property type="project" value="TreeGrafter"/>
</dbReference>
<dbReference type="GO" id="GO:0015344">
    <property type="term" value="F:siderophore uptake transmembrane transporter activity"/>
    <property type="evidence" value="ECO:0007669"/>
    <property type="project" value="TreeGrafter"/>
</dbReference>
<dbReference type="Proteomes" id="UP000631694">
    <property type="component" value="Unassembled WGS sequence"/>
</dbReference>
<dbReference type="SUPFAM" id="SSF56935">
    <property type="entry name" value="Porins"/>
    <property type="match status" value="1"/>
</dbReference>
<dbReference type="Pfam" id="PF00593">
    <property type="entry name" value="TonB_dep_Rec_b-barrel"/>
    <property type="match status" value="1"/>
</dbReference>
<dbReference type="InterPro" id="IPR039426">
    <property type="entry name" value="TonB-dep_rcpt-like"/>
</dbReference>
<sequence>MSLSIDFRTTAASIAILSAFTMAAKAQDVQQETIELAPITVEAGGTDDKHAGAADRANSITIDGETVEDNALGDLKSLFAGDASVTVGGAIPLAQKIFVNGIDILNLAVTIDGVPQNNRAFHHTSANAIDPGLLKAVRVDPTVAPADAGPGALAGSVLFETVDVGDLLDEGDDFGAYGVLGYDSNGRTFSQILSAYGRHGGFEGLGYVKNAKGDNYEDGNGDTIRGTAADLQSFLLKGAYEADGHRVELSGERMIDDALRRYRANFGGVIGGRPVPELRVYDTDRQSYSFRYEATEPEGFWDPTVVIGYSRNDVRIPDPDDSRGLSDTFSAKVENTFNFSDTHALTAGVDLTDRTGTYTGLSAPDGLEETSLNLGVYLQDRIEVTERFDVSFGGRFDWQRFEGIGGFEDDFSGFSGNISGRYEVVDDLFLKAGYSNVFGGVAVEDNYIFLPSWTYDELDSVRAGNVVVGFEYRPDRWLLEASVFRSDFDDARSGQRTADFVSQGFNIGAGFNWDGGSIKATYSNTRIEVNGGATGSYEALDFGAPLGQVIALTAQHTYAPWNLTFGASLDMALDYDGPIGADDATKELKGYEVVSLFLEYEPEIVEGLTLRLEANNIFDTAYADRGTYGGEYDSLNQLLEPGRSFFVSAKKVF</sequence>